<evidence type="ECO:0000313" key="3">
    <source>
        <dbReference type="EMBL" id="COW02635.1"/>
    </source>
</evidence>
<evidence type="ECO:0000313" key="6">
    <source>
        <dbReference type="Proteomes" id="UP000039021"/>
    </source>
</evidence>
<reference evidence="3" key="3">
    <citation type="submission" date="2015-03" db="EMBL/GenBank/DDBJ databases">
        <authorList>
            <person name="Murphy D."/>
        </authorList>
    </citation>
    <scope>NUCLEOTIDE SEQUENCE [LARGE SCALE GENOMIC DNA]</scope>
    <source>
        <strain evidence="3">K00500041</strain>
    </source>
</reference>
<dbReference type="AlphaFoldDB" id="A0A0U0TSQ5"/>
<sequence>MPIANGHHKLRPVSHHARIAIPMTGAVKSGIAAPTKRFNAVRSNSGDSSSTAIASMTSSTNGR</sequence>
<dbReference type="Proteomes" id="UP000039217">
    <property type="component" value="Unassembled WGS sequence"/>
</dbReference>
<dbReference type="EMBL" id="CSAE01000284">
    <property type="protein sequence ID" value="COW02635.1"/>
    <property type="molecule type" value="Genomic_DNA"/>
</dbReference>
<accession>A0A0U0TSQ5</accession>
<evidence type="ECO:0000313" key="7">
    <source>
        <dbReference type="Proteomes" id="UP000039217"/>
    </source>
</evidence>
<proteinExistence type="predicted"/>
<evidence type="ECO:0000313" key="2">
    <source>
        <dbReference type="EMBL" id="CNV16570.1"/>
    </source>
</evidence>
<evidence type="ECO:0000313" key="5">
    <source>
        <dbReference type="Proteomes" id="UP000038802"/>
    </source>
</evidence>
<gene>
    <name evidence="2" type="ORF">ERS007661_01753</name>
    <name evidence="3" type="ORF">ERS007703_02559</name>
    <name evidence="4" type="ORF">ERS007739_04988</name>
</gene>
<reference evidence="4" key="2">
    <citation type="submission" date="2015-03" db="EMBL/GenBank/DDBJ databases">
        <authorList>
            <consortium name="Pathogen Informatics"/>
            <person name="Murphy D."/>
        </authorList>
    </citation>
    <scope>NUCLEOTIDE SEQUENCE</scope>
    <source>
        <strain evidence="4">N09902308</strain>
    </source>
</reference>
<dbReference type="EMBL" id="CQQC01000525">
    <property type="protein sequence ID" value="CNV16570.1"/>
    <property type="molecule type" value="Genomic_DNA"/>
</dbReference>
<feature type="region of interest" description="Disordered" evidence="1">
    <location>
        <begin position="40"/>
        <end position="63"/>
    </location>
</feature>
<name>A0A0U0TSQ5_MYCTX</name>
<feature type="compositionally biased region" description="Low complexity" evidence="1">
    <location>
        <begin position="48"/>
        <end position="63"/>
    </location>
</feature>
<reference evidence="5 6" key="1">
    <citation type="submission" date="2015-03" db="EMBL/GenBank/DDBJ databases">
        <authorList>
            <consortium name="Pathogen Informatics"/>
        </authorList>
    </citation>
    <scope>NUCLEOTIDE SEQUENCE [LARGE SCALE GENOMIC DNA]</scope>
    <source>
        <strain evidence="2 7">D00501624</strain>
        <strain evidence="5">K00500041</strain>
        <strain evidence="6">N09902308</strain>
    </source>
</reference>
<protein>
    <submittedName>
        <fullName evidence="3">Uncharacterized protein</fullName>
    </submittedName>
</protein>
<organism evidence="3 5">
    <name type="scientific">Mycobacterium tuberculosis</name>
    <dbReference type="NCBI Taxonomy" id="1773"/>
    <lineage>
        <taxon>Bacteria</taxon>
        <taxon>Bacillati</taxon>
        <taxon>Actinomycetota</taxon>
        <taxon>Actinomycetes</taxon>
        <taxon>Mycobacteriales</taxon>
        <taxon>Mycobacteriaceae</taxon>
        <taxon>Mycobacterium</taxon>
        <taxon>Mycobacterium tuberculosis complex</taxon>
    </lineage>
</organism>
<dbReference type="Proteomes" id="UP000039021">
    <property type="component" value="Unassembled WGS sequence"/>
</dbReference>
<dbReference type="Proteomes" id="UP000038802">
    <property type="component" value="Unassembled WGS sequence"/>
</dbReference>
<evidence type="ECO:0000313" key="4">
    <source>
        <dbReference type="EMBL" id="CPA97734.1"/>
    </source>
</evidence>
<dbReference type="EMBL" id="CSBK01003503">
    <property type="protein sequence ID" value="CPA97734.1"/>
    <property type="molecule type" value="Genomic_DNA"/>
</dbReference>
<evidence type="ECO:0000256" key="1">
    <source>
        <dbReference type="SAM" id="MobiDB-lite"/>
    </source>
</evidence>